<reference evidence="1" key="1">
    <citation type="submission" date="2021-02" db="EMBL/GenBank/DDBJ databases">
        <authorList>
            <person name="Nowell W R."/>
        </authorList>
    </citation>
    <scope>NUCLEOTIDE SEQUENCE</scope>
</reference>
<dbReference type="EMBL" id="CAJNOQ010005863">
    <property type="protein sequence ID" value="CAF1114373.1"/>
    <property type="molecule type" value="Genomic_DNA"/>
</dbReference>
<comment type="caution">
    <text evidence="1">The sequence shown here is derived from an EMBL/GenBank/DDBJ whole genome shotgun (WGS) entry which is preliminary data.</text>
</comment>
<evidence type="ECO:0000313" key="1">
    <source>
        <dbReference type="EMBL" id="CAF1114373.1"/>
    </source>
</evidence>
<protein>
    <submittedName>
        <fullName evidence="1">Uncharacterized protein</fullName>
    </submittedName>
</protein>
<dbReference type="AlphaFoldDB" id="A0A814Q2I0"/>
<name>A0A814Q2I0_9BILA</name>
<dbReference type="EMBL" id="CAJOBC010005863">
    <property type="protein sequence ID" value="CAF3878477.1"/>
    <property type="molecule type" value="Genomic_DNA"/>
</dbReference>
<evidence type="ECO:0000313" key="3">
    <source>
        <dbReference type="Proteomes" id="UP000663829"/>
    </source>
</evidence>
<gene>
    <name evidence="1" type="ORF">GPM918_LOCUS19385</name>
    <name evidence="2" type="ORF">SRO942_LOCUS19382</name>
</gene>
<sequence length="108" mass="11342">MSGSLKCRLLKCRGRSTIGRSNVGRSNVGIAQVSVAQMSVAQMSGRSSVGAQTSVNRAIGICSETGPVSDLNYGIVIYGGTTTTNILRLTQLQCQKRLAMTDAMRGTS</sequence>
<keyword evidence="3" id="KW-1185">Reference proteome</keyword>
<dbReference type="Proteomes" id="UP000663829">
    <property type="component" value="Unassembled WGS sequence"/>
</dbReference>
<evidence type="ECO:0000313" key="2">
    <source>
        <dbReference type="EMBL" id="CAF3878477.1"/>
    </source>
</evidence>
<accession>A0A814Q2I0</accession>
<proteinExistence type="predicted"/>
<dbReference type="Proteomes" id="UP000681722">
    <property type="component" value="Unassembled WGS sequence"/>
</dbReference>
<organism evidence="1 3">
    <name type="scientific">Didymodactylos carnosus</name>
    <dbReference type="NCBI Taxonomy" id="1234261"/>
    <lineage>
        <taxon>Eukaryota</taxon>
        <taxon>Metazoa</taxon>
        <taxon>Spiralia</taxon>
        <taxon>Gnathifera</taxon>
        <taxon>Rotifera</taxon>
        <taxon>Eurotatoria</taxon>
        <taxon>Bdelloidea</taxon>
        <taxon>Philodinida</taxon>
        <taxon>Philodinidae</taxon>
        <taxon>Didymodactylos</taxon>
    </lineage>
</organism>